<dbReference type="SUPFAM" id="SSF50998">
    <property type="entry name" value="Quinoprotein alcohol dehydrogenase-like"/>
    <property type="match status" value="2"/>
</dbReference>
<feature type="domain" description="Pyrrolo-quinoline quinone repeat" evidence="1">
    <location>
        <begin position="26"/>
        <end position="119"/>
    </location>
</feature>
<dbReference type="InterPro" id="IPR018391">
    <property type="entry name" value="PQQ_b-propeller_rpt"/>
</dbReference>
<dbReference type="PANTHER" id="PTHR34512">
    <property type="entry name" value="CELL SURFACE PROTEIN"/>
    <property type="match status" value="1"/>
</dbReference>
<accession>S3ZIH9</accession>
<comment type="caution">
    <text evidence="2">The sequence shown here is derived from an EMBL/GenBank/DDBJ whole genome shotgun (WGS) entry which is preliminary data.</text>
</comment>
<dbReference type="PATRIC" id="fig|1286094.4.peg.3929"/>
<feature type="domain" description="Pyrrolo-quinoline quinone repeat" evidence="1">
    <location>
        <begin position="260"/>
        <end position="351"/>
    </location>
</feature>
<dbReference type="EMBL" id="AOPZ01000194">
    <property type="protein sequence ID" value="EPH42963.1"/>
    <property type="molecule type" value="Genomic_DNA"/>
</dbReference>
<reference evidence="2 3" key="1">
    <citation type="submission" date="2013-02" db="EMBL/GenBank/DDBJ databases">
        <title>Draft Genome Sequence of Streptomyces aurantiacus, Which Produces Setomimycin.</title>
        <authorList>
            <person name="Gruening B.A."/>
            <person name="Praeg A."/>
            <person name="Erxleben A."/>
            <person name="Guenther S."/>
            <person name="Mueller M."/>
        </authorList>
    </citation>
    <scope>NUCLEOTIDE SEQUENCE [LARGE SCALE GENOMIC DNA]</scope>
    <source>
        <strain evidence="2 3">JA 4570</strain>
    </source>
</reference>
<dbReference type="Pfam" id="PF13360">
    <property type="entry name" value="PQQ_2"/>
    <property type="match status" value="2"/>
</dbReference>
<dbReference type="InterPro" id="IPR011047">
    <property type="entry name" value="Quinoprotein_ADH-like_sf"/>
</dbReference>
<proteinExistence type="predicted"/>
<dbReference type="Gene3D" id="2.130.10.10">
    <property type="entry name" value="YVTN repeat-like/Quinoprotein amine dehydrogenase"/>
    <property type="match status" value="2"/>
</dbReference>
<evidence type="ECO:0000313" key="2">
    <source>
        <dbReference type="EMBL" id="EPH42963.1"/>
    </source>
</evidence>
<evidence type="ECO:0000313" key="3">
    <source>
        <dbReference type="Proteomes" id="UP000014629"/>
    </source>
</evidence>
<dbReference type="AlphaFoldDB" id="S3ZIH9"/>
<protein>
    <submittedName>
        <fullName evidence="2">Putative Outer membrane protein assembly factor BamB</fullName>
    </submittedName>
</protein>
<name>S3ZIH9_9ACTN</name>
<dbReference type="PANTHER" id="PTHR34512:SF30">
    <property type="entry name" value="OUTER MEMBRANE PROTEIN ASSEMBLY FACTOR BAMB"/>
    <property type="match status" value="1"/>
</dbReference>
<dbReference type="InterPro" id="IPR002372">
    <property type="entry name" value="PQQ_rpt_dom"/>
</dbReference>
<dbReference type="Proteomes" id="UP000014629">
    <property type="component" value="Unassembled WGS sequence"/>
</dbReference>
<organism evidence="2 3">
    <name type="scientific">Streptomyces aurantiacus JA 4570</name>
    <dbReference type="NCBI Taxonomy" id="1286094"/>
    <lineage>
        <taxon>Bacteria</taxon>
        <taxon>Bacillati</taxon>
        <taxon>Actinomycetota</taxon>
        <taxon>Actinomycetes</taxon>
        <taxon>Kitasatosporales</taxon>
        <taxon>Streptomycetaceae</taxon>
        <taxon>Streptomyces</taxon>
        <taxon>Streptomyces aurantiacus group</taxon>
    </lineage>
</organism>
<sequence length="356" mass="38129">MWSYGTRGVVHQILLADTTLYAVDDRGWVYAMDARTGESHWARRVAYTDARPWLGILPGTDPGLYLTGDKLYALYSATGEERWRLDITALGTPAVSHQAVCCVARDTDGRNLDELTLVEPYLGERITLDRMSLARSVVGERDSFTAPAVADDGTIVLGGRGGVVHGLDLVKHGIGVADARDHKILRLPGHARFSPAAPLVTQGIAYLGTATKGGLVAVDLNSMKDIWTRRLGLDGETWSTPAVGDRHDRYGLVYATGYASVHAVDRSTGEPAWNYYHGSPTPSSPAVANDVLYVLTRSGELIALDAREGGPALARRAYAPFGGGPVPAPVAAHGLVHFATADRVLRAVPQARARAT</sequence>
<dbReference type="InterPro" id="IPR015943">
    <property type="entry name" value="WD40/YVTN_repeat-like_dom_sf"/>
</dbReference>
<dbReference type="SMART" id="SM00564">
    <property type="entry name" value="PQQ"/>
    <property type="match status" value="6"/>
</dbReference>
<keyword evidence="3" id="KW-1185">Reference proteome</keyword>
<gene>
    <name evidence="2" type="ORF">STRAU_3973</name>
</gene>
<evidence type="ECO:0000259" key="1">
    <source>
        <dbReference type="Pfam" id="PF13360"/>
    </source>
</evidence>